<reference evidence="2" key="1">
    <citation type="submission" date="2017-09" db="EMBL/GenBank/DDBJ databases">
        <authorList>
            <person name="Varghese N."/>
            <person name="Submissions S."/>
        </authorList>
    </citation>
    <scope>NUCLEOTIDE SEQUENCE [LARGE SCALE GENOMIC DNA]</scope>
    <source>
        <strain evidence="2">MSL47</strain>
    </source>
</reference>
<protein>
    <submittedName>
        <fullName evidence="1">Uncharacterized protein</fullName>
    </submittedName>
</protein>
<dbReference type="AlphaFoldDB" id="A0A285F1R7"/>
<name>A0A285F1R7_9FIRM</name>
<dbReference type="EMBL" id="OBDZ01000001">
    <property type="protein sequence ID" value="SNY05235.1"/>
    <property type="molecule type" value="Genomic_DNA"/>
</dbReference>
<proteinExistence type="predicted"/>
<organism evidence="1 2">
    <name type="scientific">Orenia metallireducens</name>
    <dbReference type="NCBI Taxonomy" id="1413210"/>
    <lineage>
        <taxon>Bacteria</taxon>
        <taxon>Bacillati</taxon>
        <taxon>Bacillota</taxon>
        <taxon>Clostridia</taxon>
        <taxon>Halanaerobiales</taxon>
        <taxon>Halobacteroidaceae</taxon>
        <taxon>Orenia</taxon>
    </lineage>
</organism>
<dbReference type="RefSeq" id="WP_172431778.1">
    <property type="nucleotide sequence ID" value="NZ_OBDZ01000001.1"/>
</dbReference>
<evidence type="ECO:0000313" key="1">
    <source>
        <dbReference type="EMBL" id="SNY05235.1"/>
    </source>
</evidence>
<dbReference type="Proteomes" id="UP000219573">
    <property type="component" value="Unassembled WGS sequence"/>
</dbReference>
<evidence type="ECO:0000313" key="2">
    <source>
        <dbReference type="Proteomes" id="UP000219573"/>
    </source>
</evidence>
<sequence>MEKVARKVAEIDKLIEKYKSKINSPDTSKVVKIASQHMIRDLEIYRAKISKQLN</sequence>
<keyword evidence="2" id="KW-1185">Reference proteome</keyword>
<accession>A0A285F1R7</accession>
<gene>
    <name evidence="1" type="ORF">SAMN06265827_10115</name>
</gene>